<dbReference type="Proteomes" id="UP000335636">
    <property type="component" value="Unassembled WGS sequence"/>
</dbReference>
<dbReference type="AlphaFoldDB" id="A0A5E4CG44"/>
<protein>
    <submittedName>
        <fullName evidence="1">Uncharacterized protein</fullName>
    </submittedName>
</protein>
<reference evidence="1" key="1">
    <citation type="submission" date="2019-04" db="EMBL/GenBank/DDBJ databases">
        <authorList>
            <person name="Alioto T."/>
            <person name="Alioto T."/>
        </authorList>
    </citation>
    <scope>NUCLEOTIDE SEQUENCE [LARGE SCALE GENOMIC DNA]</scope>
</reference>
<evidence type="ECO:0000313" key="2">
    <source>
        <dbReference type="Proteomes" id="UP000335636"/>
    </source>
</evidence>
<gene>
    <name evidence="1" type="ORF">MONAX_5E028487</name>
</gene>
<comment type="caution">
    <text evidence="1">The sequence shown here is derived from an EMBL/GenBank/DDBJ whole genome shotgun (WGS) entry which is preliminary data.</text>
</comment>
<keyword evidence="2" id="KW-1185">Reference proteome</keyword>
<dbReference type="EMBL" id="CABDUW010001265">
    <property type="protein sequence ID" value="VTJ80089.1"/>
    <property type="molecule type" value="Genomic_DNA"/>
</dbReference>
<name>A0A5E4CG44_MARMO</name>
<feature type="non-terminal residue" evidence="1">
    <location>
        <position position="73"/>
    </location>
</feature>
<sequence>MREVKTEAGAHVGRICVPWRHVQGAHAPSIKALSSSMSLALMTGSSPQFSAGFVNARLLSSGVQPDEWKRSAQ</sequence>
<proteinExistence type="predicted"/>
<evidence type="ECO:0000313" key="1">
    <source>
        <dbReference type="EMBL" id="VTJ80089.1"/>
    </source>
</evidence>
<organism evidence="1 2">
    <name type="scientific">Marmota monax</name>
    <name type="common">Woodchuck</name>
    <dbReference type="NCBI Taxonomy" id="9995"/>
    <lineage>
        <taxon>Eukaryota</taxon>
        <taxon>Metazoa</taxon>
        <taxon>Chordata</taxon>
        <taxon>Craniata</taxon>
        <taxon>Vertebrata</taxon>
        <taxon>Euteleostomi</taxon>
        <taxon>Mammalia</taxon>
        <taxon>Eutheria</taxon>
        <taxon>Euarchontoglires</taxon>
        <taxon>Glires</taxon>
        <taxon>Rodentia</taxon>
        <taxon>Sciuromorpha</taxon>
        <taxon>Sciuridae</taxon>
        <taxon>Xerinae</taxon>
        <taxon>Marmotini</taxon>
        <taxon>Marmota</taxon>
    </lineage>
</organism>
<accession>A0A5E4CG44</accession>